<feature type="coiled-coil region" evidence="1">
    <location>
        <begin position="392"/>
        <end position="510"/>
    </location>
</feature>
<evidence type="ECO:0000313" key="3">
    <source>
        <dbReference type="EMBL" id="CAL1609594.1"/>
    </source>
</evidence>
<feature type="coiled-coil region" evidence="1">
    <location>
        <begin position="54"/>
        <end position="95"/>
    </location>
</feature>
<gene>
    <name evidence="3" type="ORF">KC01_LOCUS36302</name>
</gene>
<sequence>MSSPDSLRWDRGQAWTQSRDTPPDTREDISSSKVRGVSYGNTEIMDGHEEISRLLEVEKTLEEQLKVNAEQKQRLNELQQTIHEQDAKVNELEEFLEQRDALIDFGKGLLQKKDKDTKDLAREVRNRVNAYVGDLMKEKIELQNCCVFLKKDQAYLRDQLDQADEQHQQDQDRNEKLEAEVSKMKNQLKRQELTEQELTQTVLERNALQRTVDELKEFLEQRDALIDFGKDLLKEKDKDSKDLAREVRNRVNAYVGDLMKEKMELQNCCVFLKKDQAYLRDQLDQADEQHQQDQDRNEKLEADVSKFKDKLKRQELTEQELTQTVLERNALQRTVDELKEFLEQRDALIDFEKDLLKKKDKEFKDLAQEFQNKVNAYVGDLLENYIHLKVHCVDLEDDAVCLQQQLDKADQQHLEDEVRNAELESELAKTKKLQQHQQQRIQELERTSQDLEEQLDEAERCHIQDAVENLKNVGELGETQRKLKKSEAENEALKTEIQNEQDKIKKKTKKRSWWKCWE</sequence>
<organism evidence="3 4">
    <name type="scientific">Knipowitschia caucasica</name>
    <name type="common">Caucasian dwarf goby</name>
    <name type="synonym">Pomatoschistus caucasicus</name>
    <dbReference type="NCBI Taxonomy" id="637954"/>
    <lineage>
        <taxon>Eukaryota</taxon>
        <taxon>Metazoa</taxon>
        <taxon>Chordata</taxon>
        <taxon>Craniata</taxon>
        <taxon>Vertebrata</taxon>
        <taxon>Euteleostomi</taxon>
        <taxon>Actinopterygii</taxon>
        <taxon>Neopterygii</taxon>
        <taxon>Teleostei</taxon>
        <taxon>Neoteleostei</taxon>
        <taxon>Acanthomorphata</taxon>
        <taxon>Gobiaria</taxon>
        <taxon>Gobiiformes</taxon>
        <taxon>Gobioidei</taxon>
        <taxon>Gobiidae</taxon>
        <taxon>Gobiinae</taxon>
        <taxon>Knipowitschia</taxon>
    </lineage>
</organism>
<dbReference type="Proteomes" id="UP001497482">
    <property type="component" value="Chromosome 6"/>
</dbReference>
<evidence type="ECO:0000256" key="1">
    <source>
        <dbReference type="SAM" id="Coils"/>
    </source>
</evidence>
<feature type="coiled-coil region" evidence="1">
    <location>
        <begin position="283"/>
        <end position="317"/>
    </location>
</feature>
<dbReference type="AlphaFoldDB" id="A0AAV2M8G1"/>
<proteinExistence type="predicted"/>
<reference evidence="3 4" key="1">
    <citation type="submission" date="2024-04" db="EMBL/GenBank/DDBJ databases">
        <authorList>
            <person name="Waldvogel A.-M."/>
            <person name="Schoenle A."/>
        </authorList>
    </citation>
    <scope>NUCLEOTIDE SEQUENCE [LARGE SCALE GENOMIC DNA]</scope>
</reference>
<feature type="region of interest" description="Disordered" evidence="2">
    <location>
        <begin position="1"/>
        <end position="33"/>
    </location>
</feature>
<keyword evidence="1" id="KW-0175">Coiled coil</keyword>
<feature type="coiled-coil region" evidence="1">
    <location>
        <begin position="160"/>
        <end position="201"/>
    </location>
</feature>
<name>A0AAV2M8G1_KNICA</name>
<evidence type="ECO:0000256" key="2">
    <source>
        <dbReference type="SAM" id="MobiDB-lite"/>
    </source>
</evidence>
<dbReference type="EMBL" id="OZ035828">
    <property type="protein sequence ID" value="CAL1609594.1"/>
    <property type="molecule type" value="Genomic_DNA"/>
</dbReference>
<feature type="compositionally biased region" description="Basic and acidic residues" evidence="2">
    <location>
        <begin position="21"/>
        <end position="30"/>
    </location>
</feature>
<accession>A0AAV2M8G1</accession>
<evidence type="ECO:0000313" key="4">
    <source>
        <dbReference type="Proteomes" id="UP001497482"/>
    </source>
</evidence>
<keyword evidence="4" id="KW-1185">Reference proteome</keyword>
<protein>
    <submittedName>
        <fullName evidence="3">Uncharacterized protein</fullName>
    </submittedName>
</protein>